<comment type="caution">
    <text evidence="2">The sequence shown here is derived from an EMBL/GenBank/DDBJ whole genome shotgun (WGS) entry which is preliminary data.</text>
</comment>
<feature type="compositionally biased region" description="Basic and acidic residues" evidence="1">
    <location>
        <begin position="35"/>
        <end position="46"/>
    </location>
</feature>
<dbReference type="STRING" id="1618747.UW02_C0027G0001"/>
<dbReference type="Proteomes" id="UP000034751">
    <property type="component" value="Unassembled WGS sequence"/>
</dbReference>
<sequence length="84" mass="8680">MNEAATPAVPANGTPPVAPAATPAVNPPEQVTLTKEAHDQLLRDAARGSANQRKADLYDRTQGKGSGHFKPAAPATPPSQEEQA</sequence>
<name>A0A0G1I5V2_9BACT</name>
<dbReference type="EMBL" id="LCGS01000027">
    <property type="protein sequence ID" value="KKT18569.1"/>
    <property type="molecule type" value="Genomic_DNA"/>
</dbReference>
<gene>
    <name evidence="2" type="ORF">UW02_C0027G0001</name>
</gene>
<evidence type="ECO:0000313" key="3">
    <source>
        <dbReference type="Proteomes" id="UP000034751"/>
    </source>
</evidence>
<dbReference type="AlphaFoldDB" id="A0A0G1I5V2"/>
<reference evidence="2 3" key="1">
    <citation type="journal article" date="2015" name="Nature">
        <title>rRNA introns, odd ribosomes, and small enigmatic genomes across a large radiation of phyla.</title>
        <authorList>
            <person name="Brown C.T."/>
            <person name="Hug L.A."/>
            <person name="Thomas B.C."/>
            <person name="Sharon I."/>
            <person name="Castelle C.J."/>
            <person name="Singh A."/>
            <person name="Wilkins M.J."/>
            <person name="Williams K.H."/>
            <person name="Banfield J.F."/>
        </authorList>
    </citation>
    <scope>NUCLEOTIDE SEQUENCE [LARGE SCALE GENOMIC DNA]</scope>
</reference>
<proteinExistence type="predicted"/>
<evidence type="ECO:0000256" key="1">
    <source>
        <dbReference type="SAM" id="MobiDB-lite"/>
    </source>
</evidence>
<organism evidence="2 3">
    <name type="scientific">Candidatus Nomurabacteria bacterium GW2011_GWB1_43_7</name>
    <dbReference type="NCBI Taxonomy" id="1618747"/>
    <lineage>
        <taxon>Bacteria</taxon>
        <taxon>Candidatus Nomuraibacteriota</taxon>
    </lineage>
</organism>
<feature type="non-terminal residue" evidence="2">
    <location>
        <position position="84"/>
    </location>
</feature>
<feature type="region of interest" description="Disordered" evidence="1">
    <location>
        <begin position="1"/>
        <end position="84"/>
    </location>
</feature>
<feature type="compositionally biased region" description="Basic and acidic residues" evidence="1">
    <location>
        <begin position="53"/>
        <end position="62"/>
    </location>
</feature>
<feature type="compositionally biased region" description="Low complexity" evidence="1">
    <location>
        <begin position="1"/>
        <end position="28"/>
    </location>
</feature>
<evidence type="ECO:0000313" key="2">
    <source>
        <dbReference type="EMBL" id="KKT18569.1"/>
    </source>
</evidence>
<protein>
    <submittedName>
        <fullName evidence="2">Uncharacterized protein</fullName>
    </submittedName>
</protein>
<accession>A0A0G1I5V2</accession>